<gene>
    <name evidence="2" type="ORF">P7228_01040</name>
</gene>
<name>A0ABY8FRP0_9SPHN</name>
<sequence>MMGEIDWSFVIWTAAVFLSGFLLGRRKRADLAPPPDFDIGSLSPAVRVQIEDALKRNAKIEAIRLLREDSGLGLKDSKYVIDHWDQSQRGPVR</sequence>
<keyword evidence="1" id="KW-0472">Membrane</keyword>
<evidence type="ECO:0000313" key="2">
    <source>
        <dbReference type="EMBL" id="WFL77681.1"/>
    </source>
</evidence>
<evidence type="ECO:0000256" key="1">
    <source>
        <dbReference type="SAM" id="Phobius"/>
    </source>
</evidence>
<evidence type="ECO:0008006" key="4">
    <source>
        <dbReference type="Google" id="ProtNLM"/>
    </source>
</evidence>
<keyword evidence="3" id="KW-1185">Reference proteome</keyword>
<feature type="transmembrane region" description="Helical" evidence="1">
    <location>
        <begin position="6"/>
        <end position="24"/>
    </location>
</feature>
<dbReference type="Proteomes" id="UP001215827">
    <property type="component" value="Chromosome"/>
</dbReference>
<keyword evidence="1" id="KW-1133">Transmembrane helix</keyword>
<proteinExistence type="predicted"/>
<evidence type="ECO:0000313" key="3">
    <source>
        <dbReference type="Proteomes" id="UP001215827"/>
    </source>
</evidence>
<dbReference type="InterPro" id="IPR014719">
    <property type="entry name" value="Ribosomal_bL12_C/ClpS-like"/>
</dbReference>
<dbReference type="Gene3D" id="3.30.1390.10">
    <property type="match status" value="1"/>
</dbReference>
<accession>A0ABY8FRP0</accession>
<protein>
    <recommendedName>
        <fullName evidence="4">Ribosomal protein L7/L12 C-terminal domain-containing protein</fullName>
    </recommendedName>
</protein>
<dbReference type="RefSeq" id="WP_278016373.1">
    <property type="nucleotide sequence ID" value="NZ_CP121106.1"/>
</dbReference>
<organism evidence="2 3">
    <name type="scientific">Altererythrobacter arenosus</name>
    <dbReference type="NCBI Taxonomy" id="3032592"/>
    <lineage>
        <taxon>Bacteria</taxon>
        <taxon>Pseudomonadati</taxon>
        <taxon>Pseudomonadota</taxon>
        <taxon>Alphaproteobacteria</taxon>
        <taxon>Sphingomonadales</taxon>
        <taxon>Erythrobacteraceae</taxon>
        <taxon>Altererythrobacter</taxon>
    </lineage>
</organism>
<dbReference type="EMBL" id="CP121106">
    <property type="protein sequence ID" value="WFL77681.1"/>
    <property type="molecule type" value="Genomic_DNA"/>
</dbReference>
<reference evidence="2 3" key="1">
    <citation type="submission" date="2023-03" db="EMBL/GenBank/DDBJ databases">
        <title>Altererythrobacter sp. CAU 1644 isolated from sand.</title>
        <authorList>
            <person name="Kim W."/>
        </authorList>
    </citation>
    <scope>NUCLEOTIDE SEQUENCE [LARGE SCALE GENOMIC DNA]</scope>
    <source>
        <strain evidence="2 3">CAU 1644</strain>
    </source>
</reference>
<keyword evidence="1" id="KW-0812">Transmembrane</keyword>